<keyword evidence="1" id="KW-1133">Transmembrane helix</keyword>
<keyword evidence="1" id="KW-0812">Transmembrane</keyword>
<evidence type="ECO:0000256" key="1">
    <source>
        <dbReference type="SAM" id="Phobius"/>
    </source>
</evidence>
<dbReference type="AlphaFoldDB" id="A0A4R6RCK4"/>
<keyword evidence="3" id="KW-1185">Reference proteome</keyword>
<gene>
    <name evidence="2" type="ORF">EV672_104134</name>
</gene>
<keyword evidence="1" id="KW-0472">Membrane</keyword>
<feature type="transmembrane region" description="Helical" evidence="1">
    <location>
        <begin position="6"/>
        <end position="25"/>
    </location>
</feature>
<dbReference type="PIRSF" id="PIRSF019883">
    <property type="entry name" value="UCP019883"/>
    <property type="match status" value="1"/>
</dbReference>
<dbReference type="OrthoDB" id="5785537at2"/>
<accession>A0A4R6RCK4</accession>
<organism evidence="2 3">
    <name type="scientific">Aquabacterium commune</name>
    <dbReference type="NCBI Taxonomy" id="70586"/>
    <lineage>
        <taxon>Bacteria</taxon>
        <taxon>Pseudomonadati</taxon>
        <taxon>Pseudomonadota</taxon>
        <taxon>Betaproteobacteria</taxon>
        <taxon>Burkholderiales</taxon>
        <taxon>Aquabacterium</taxon>
    </lineage>
</organism>
<dbReference type="EMBL" id="SNXW01000004">
    <property type="protein sequence ID" value="TDP83755.1"/>
    <property type="molecule type" value="Genomic_DNA"/>
</dbReference>
<proteinExistence type="predicted"/>
<dbReference type="RefSeq" id="WP_133608678.1">
    <property type="nucleotide sequence ID" value="NZ_SNXW01000004.1"/>
</dbReference>
<comment type="caution">
    <text evidence="2">The sequence shown here is derived from an EMBL/GenBank/DDBJ whole genome shotgun (WGS) entry which is preliminary data.</text>
</comment>
<sequence length="101" mass="11299">MTGLVPGWAVTTVLLAALVAANLPFVNERLFVLGPRRTPKPTAWRLLELLVMAVLVALLGRAVEGSLGQTSPLRWEFVAVWLCVFLTLAFPGFVWRYLRRH</sequence>
<feature type="transmembrane region" description="Helical" evidence="1">
    <location>
        <begin position="75"/>
        <end position="98"/>
    </location>
</feature>
<dbReference type="Pfam" id="PF10993">
    <property type="entry name" value="DUF2818"/>
    <property type="match status" value="1"/>
</dbReference>
<name>A0A4R6RCK4_9BURK</name>
<reference evidence="2 3" key="1">
    <citation type="submission" date="2019-03" db="EMBL/GenBank/DDBJ databases">
        <title>Genomic Encyclopedia of Type Strains, Phase IV (KMG-IV): sequencing the most valuable type-strain genomes for metagenomic binning, comparative biology and taxonomic classification.</title>
        <authorList>
            <person name="Goeker M."/>
        </authorList>
    </citation>
    <scope>NUCLEOTIDE SEQUENCE [LARGE SCALE GENOMIC DNA]</scope>
    <source>
        <strain evidence="2 3">DSM 11901</strain>
    </source>
</reference>
<evidence type="ECO:0000313" key="3">
    <source>
        <dbReference type="Proteomes" id="UP000294593"/>
    </source>
</evidence>
<evidence type="ECO:0000313" key="2">
    <source>
        <dbReference type="EMBL" id="TDP83755.1"/>
    </source>
</evidence>
<protein>
    <submittedName>
        <fullName evidence="2">Uncharacterized protein DUF2818</fullName>
    </submittedName>
</protein>
<dbReference type="InterPro" id="IPR016768">
    <property type="entry name" value="UCP019883"/>
</dbReference>
<feature type="transmembrane region" description="Helical" evidence="1">
    <location>
        <begin position="46"/>
        <end position="63"/>
    </location>
</feature>
<dbReference type="Proteomes" id="UP000294593">
    <property type="component" value="Unassembled WGS sequence"/>
</dbReference>